<dbReference type="InterPro" id="IPR036264">
    <property type="entry name" value="Bact_exopeptidase_dim_dom"/>
</dbReference>
<reference evidence="7 8" key="1">
    <citation type="submission" date="2021-01" db="EMBL/GenBank/DDBJ databases">
        <title>Belnapia mucosa sp. nov. and Belnapia arida sp. nov., isolated from the Tabernas Desert (Almeria, Spain).</title>
        <authorList>
            <person name="Molina-Menor E."/>
            <person name="Vidal-Verdu A."/>
            <person name="Calonge A."/>
            <person name="Satari L."/>
            <person name="Pereto J."/>
            <person name="Porcar M."/>
        </authorList>
    </citation>
    <scope>NUCLEOTIDE SEQUENCE [LARGE SCALE GENOMIC DNA]</scope>
    <source>
        <strain evidence="7 8">T18</strain>
    </source>
</reference>
<comment type="cofactor">
    <cofactor evidence="1">
        <name>Zn(2+)</name>
        <dbReference type="ChEBI" id="CHEBI:29105"/>
    </cofactor>
</comment>
<sequence>MGGDLPFRPSAARLGGMESLHRLAADLIAIDSRSAVSNHAIAERIEAELGGFEVERLDYADAAGVAKRALVAHRGPPGGLALSGHMDTVPETGWTEDPWAPRIEDGVLHGLGSVDMKGAVAACILTARAVPEGVPATLLITTDEETTKAGARAVAGSALARSLGLRGIVVAEPTGLVPVRGHRSSVNITARALGVQAHSSGAAGRNANWALIPFLAEMRTIHLRLREDPALRDAAYDPPFTDFNLVIDNHGTAVNVTVPLATCRIKFRASRSLDREPILAEIRAAAERSGVELAMAAEGPPPELAEDHPLVRQAVRLAGQPARTAAFGTDASELQALAPCVVLGPGAIGSAHTPRECVELAALEAAVPLFARLLTEGSQGS</sequence>
<evidence type="ECO:0000256" key="2">
    <source>
        <dbReference type="ARBA" id="ARBA00022723"/>
    </source>
</evidence>
<evidence type="ECO:0000256" key="1">
    <source>
        <dbReference type="ARBA" id="ARBA00001947"/>
    </source>
</evidence>
<dbReference type="EMBL" id="JAETWB010000013">
    <property type="protein sequence ID" value="MBL6080357.1"/>
    <property type="molecule type" value="Genomic_DNA"/>
</dbReference>
<dbReference type="SUPFAM" id="SSF55031">
    <property type="entry name" value="Bacterial exopeptidase dimerisation domain"/>
    <property type="match status" value="1"/>
</dbReference>
<dbReference type="Pfam" id="PF07687">
    <property type="entry name" value="M20_dimer"/>
    <property type="match status" value="1"/>
</dbReference>
<dbReference type="InterPro" id="IPR011650">
    <property type="entry name" value="Peptidase_M20_dimer"/>
</dbReference>
<feature type="domain" description="Peptidase M20 dimerisation" evidence="6">
    <location>
        <begin position="181"/>
        <end position="289"/>
    </location>
</feature>
<name>A0ABS1U6M4_9PROT</name>
<evidence type="ECO:0000313" key="7">
    <source>
        <dbReference type="EMBL" id="MBL6080357.1"/>
    </source>
</evidence>
<organism evidence="7 8">
    <name type="scientific">Belnapia arida</name>
    <dbReference type="NCBI Taxonomy" id="2804533"/>
    <lineage>
        <taxon>Bacteria</taxon>
        <taxon>Pseudomonadati</taxon>
        <taxon>Pseudomonadota</taxon>
        <taxon>Alphaproteobacteria</taxon>
        <taxon>Acetobacterales</taxon>
        <taxon>Roseomonadaceae</taxon>
        <taxon>Belnapia</taxon>
    </lineage>
</organism>
<dbReference type="PANTHER" id="PTHR43808">
    <property type="entry name" value="ACETYLORNITHINE DEACETYLASE"/>
    <property type="match status" value="1"/>
</dbReference>
<evidence type="ECO:0000313" key="8">
    <source>
        <dbReference type="Proteomes" id="UP000660885"/>
    </source>
</evidence>
<keyword evidence="3" id="KW-0378">Hydrolase</keyword>
<dbReference type="Gene3D" id="3.30.70.360">
    <property type="match status" value="1"/>
</dbReference>
<keyword evidence="8" id="KW-1185">Reference proteome</keyword>
<evidence type="ECO:0000256" key="4">
    <source>
        <dbReference type="ARBA" id="ARBA00022833"/>
    </source>
</evidence>
<dbReference type="PANTHER" id="PTHR43808:SF31">
    <property type="entry name" value="N-ACETYL-L-CITRULLINE DEACETYLASE"/>
    <property type="match status" value="1"/>
</dbReference>
<dbReference type="SUPFAM" id="SSF53187">
    <property type="entry name" value="Zn-dependent exopeptidases"/>
    <property type="match status" value="1"/>
</dbReference>
<gene>
    <name evidence="7" type="ORF">JMJ56_20275</name>
</gene>
<dbReference type="Proteomes" id="UP000660885">
    <property type="component" value="Unassembled WGS sequence"/>
</dbReference>
<evidence type="ECO:0000259" key="6">
    <source>
        <dbReference type="Pfam" id="PF07687"/>
    </source>
</evidence>
<dbReference type="InterPro" id="IPR001261">
    <property type="entry name" value="ArgE/DapE_CS"/>
</dbReference>
<proteinExistence type="predicted"/>
<dbReference type="InterPro" id="IPR002933">
    <property type="entry name" value="Peptidase_M20"/>
</dbReference>
<evidence type="ECO:0000256" key="5">
    <source>
        <dbReference type="ARBA" id="ARBA00023285"/>
    </source>
</evidence>
<dbReference type="PROSITE" id="PS00758">
    <property type="entry name" value="ARGE_DAPE_CPG2_1"/>
    <property type="match status" value="1"/>
</dbReference>
<evidence type="ECO:0000256" key="3">
    <source>
        <dbReference type="ARBA" id="ARBA00022801"/>
    </source>
</evidence>
<keyword evidence="2" id="KW-0479">Metal-binding</keyword>
<dbReference type="Gene3D" id="3.40.630.10">
    <property type="entry name" value="Zn peptidases"/>
    <property type="match status" value="1"/>
</dbReference>
<accession>A0ABS1U6M4</accession>
<dbReference type="InterPro" id="IPR050072">
    <property type="entry name" value="Peptidase_M20A"/>
</dbReference>
<protein>
    <submittedName>
        <fullName evidence="7">M20/M25/M40 family metallo-hydrolase</fullName>
    </submittedName>
</protein>
<keyword evidence="5" id="KW-0170">Cobalt</keyword>
<keyword evidence="4" id="KW-0862">Zinc</keyword>
<comment type="caution">
    <text evidence="7">The sequence shown here is derived from an EMBL/GenBank/DDBJ whole genome shotgun (WGS) entry which is preliminary data.</text>
</comment>
<dbReference type="Pfam" id="PF01546">
    <property type="entry name" value="Peptidase_M20"/>
    <property type="match status" value="1"/>
</dbReference>